<proteinExistence type="predicted"/>
<evidence type="ECO:0000313" key="2">
    <source>
        <dbReference type="Proteomes" id="UP000030690"/>
    </source>
</evidence>
<sequence>DYINKKNTLNTTCSVSYFLIKYLNLLCYI</sequence>
<dbReference type="Proteomes" id="UP000030690">
    <property type="component" value="Unassembled WGS sequence"/>
</dbReference>
<reference evidence="1 2" key="2">
    <citation type="submission" date="2013-02" db="EMBL/GenBank/DDBJ databases">
        <title>The Genome Sequence of Plasmodium falciparum Vietnam Oak-Knoll (FVO).</title>
        <authorList>
            <consortium name="The Broad Institute Genome Sequencing Platform"/>
            <consortium name="The Broad Institute Genome Sequencing Center for Infectious Disease"/>
            <person name="Neafsey D."/>
            <person name="Cheeseman I."/>
            <person name="Volkman S."/>
            <person name="Adams J."/>
            <person name="Walker B."/>
            <person name="Young S.K."/>
            <person name="Zeng Q."/>
            <person name="Gargeya S."/>
            <person name="Fitzgerald M."/>
            <person name="Haas B."/>
            <person name="Abouelleil A."/>
            <person name="Alvarado L."/>
            <person name="Arachchi H.M."/>
            <person name="Berlin A.M."/>
            <person name="Chapman S.B."/>
            <person name="Dewar J."/>
            <person name="Goldberg J."/>
            <person name="Griggs A."/>
            <person name="Gujja S."/>
            <person name="Hansen M."/>
            <person name="Howarth C."/>
            <person name="Imamovic A."/>
            <person name="Larimer J."/>
            <person name="McCowan C."/>
            <person name="Murphy C."/>
            <person name="Neiman D."/>
            <person name="Pearson M."/>
            <person name="Priest M."/>
            <person name="Roberts A."/>
            <person name="Saif S."/>
            <person name="Shea T."/>
            <person name="Sisk P."/>
            <person name="Sykes S."/>
            <person name="Wortman J."/>
            <person name="Nusbaum C."/>
            <person name="Birren B."/>
        </authorList>
    </citation>
    <scope>NUCLEOTIDE SEQUENCE [LARGE SCALE GENOMIC DNA]</scope>
    <source>
        <strain evidence="2">Vietnam Oak-Knoll (FVO)</strain>
    </source>
</reference>
<accession>A0A024VD16</accession>
<organism evidence="1 2">
    <name type="scientific">Plasmodium falciparum Vietnam Oak-Knoll</name>
    <name type="common">FVO</name>
    <dbReference type="NCBI Taxonomy" id="1036723"/>
    <lineage>
        <taxon>Eukaryota</taxon>
        <taxon>Sar</taxon>
        <taxon>Alveolata</taxon>
        <taxon>Apicomplexa</taxon>
        <taxon>Aconoidasida</taxon>
        <taxon>Haemosporida</taxon>
        <taxon>Plasmodiidae</taxon>
        <taxon>Plasmodium</taxon>
        <taxon>Plasmodium (Laverania)</taxon>
    </lineage>
</organism>
<dbReference type="EMBL" id="KI925022">
    <property type="protein sequence ID" value="ETW20354.1"/>
    <property type="molecule type" value="Genomic_DNA"/>
</dbReference>
<evidence type="ECO:0000313" key="1">
    <source>
        <dbReference type="EMBL" id="ETW20354.1"/>
    </source>
</evidence>
<feature type="non-terminal residue" evidence="1">
    <location>
        <position position="1"/>
    </location>
</feature>
<protein>
    <submittedName>
        <fullName evidence="1">Uncharacterized protein</fullName>
    </submittedName>
</protein>
<name>A0A024VD16_PLAFA</name>
<dbReference type="AlphaFoldDB" id="A0A024VD16"/>
<reference evidence="1 2" key="1">
    <citation type="submission" date="2013-02" db="EMBL/GenBank/DDBJ databases">
        <title>The Genome Annotation of Plasmodium falciparum Vietnam Oak-Knoll (FVO).</title>
        <authorList>
            <consortium name="The Broad Institute Genome Sequencing Platform"/>
            <consortium name="The Broad Institute Genome Sequencing Center for Infectious Disease"/>
            <person name="Neafsey D."/>
            <person name="Hoffman S."/>
            <person name="Volkman S."/>
            <person name="Rosenthal P."/>
            <person name="Walker B."/>
            <person name="Young S.K."/>
            <person name="Zeng Q."/>
            <person name="Gargeya S."/>
            <person name="Fitzgerald M."/>
            <person name="Haas B."/>
            <person name="Abouelleil A."/>
            <person name="Allen A.W."/>
            <person name="Alvarado L."/>
            <person name="Arachchi H.M."/>
            <person name="Berlin A.M."/>
            <person name="Chapman S.B."/>
            <person name="Gainer-Dewar J."/>
            <person name="Goldberg J."/>
            <person name="Griggs A."/>
            <person name="Gujja S."/>
            <person name="Hansen M."/>
            <person name="Howarth C."/>
            <person name="Imamovic A."/>
            <person name="Ireland A."/>
            <person name="Larimer J."/>
            <person name="McCowan C."/>
            <person name="Murphy C."/>
            <person name="Pearson M."/>
            <person name="Poon T.W."/>
            <person name="Priest M."/>
            <person name="Roberts A."/>
            <person name="Saif S."/>
            <person name="Shea T."/>
            <person name="Sisk P."/>
            <person name="Sykes S."/>
            <person name="Wortman J."/>
            <person name="Nusbaum C."/>
            <person name="Birren B."/>
        </authorList>
    </citation>
    <scope>NUCLEOTIDE SEQUENCE [LARGE SCALE GENOMIC DNA]</scope>
    <source>
        <strain evidence="2">Vietnam Oak-Knoll (FVO)</strain>
    </source>
</reference>
<gene>
    <name evidence="1" type="ORF">PFFVO_00739</name>
</gene>